<proteinExistence type="predicted"/>
<comment type="subcellular location">
    <subcellularLocation>
        <location evidence="1">Membrane</location>
        <topology evidence="1">Multi-pass membrane protein</topology>
    </subcellularLocation>
</comment>
<dbReference type="InterPro" id="IPR052902">
    <property type="entry name" value="ABC-2_transporter"/>
</dbReference>
<keyword evidence="3 5" id="KW-1133">Transmembrane helix</keyword>
<feature type="transmembrane region" description="Helical" evidence="5">
    <location>
        <begin position="292"/>
        <end position="312"/>
    </location>
</feature>
<dbReference type="Pfam" id="PF12698">
    <property type="entry name" value="ABC2_membrane_3"/>
    <property type="match status" value="1"/>
</dbReference>
<keyword evidence="2 5" id="KW-0812">Transmembrane</keyword>
<accession>A0A285SFF9</accession>
<keyword evidence="4 5" id="KW-0472">Membrane</keyword>
<feature type="transmembrane region" description="Helical" evidence="5">
    <location>
        <begin position="225"/>
        <end position="252"/>
    </location>
</feature>
<dbReference type="PANTHER" id="PTHR43027">
    <property type="entry name" value="DOXORUBICIN RESISTANCE ABC TRANSPORTER PERMEASE PROTEIN DRRC-RELATED"/>
    <property type="match status" value="1"/>
</dbReference>
<evidence type="ECO:0000313" key="8">
    <source>
        <dbReference type="Proteomes" id="UP000219563"/>
    </source>
</evidence>
<gene>
    <name evidence="7" type="ORF">SAMN02910411_2318</name>
</gene>
<evidence type="ECO:0000259" key="6">
    <source>
        <dbReference type="Pfam" id="PF12698"/>
    </source>
</evidence>
<dbReference type="PANTHER" id="PTHR43027:SF1">
    <property type="entry name" value="DOXORUBICIN RESISTANCE ABC TRANSPORTER PERMEASE PROTEIN DRRC-RELATED"/>
    <property type="match status" value="1"/>
</dbReference>
<organism evidence="7 8">
    <name type="scientific">Pseudobutyrivibrio ruminis DSM 9787</name>
    <dbReference type="NCBI Taxonomy" id="1123011"/>
    <lineage>
        <taxon>Bacteria</taxon>
        <taxon>Bacillati</taxon>
        <taxon>Bacillota</taxon>
        <taxon>Clostridia</taxon>
        <taxon>Lachnospirales</taxon>
        <taxon>Lachnospiraceae</taxon>
        <taxon>Pseudobutyrivibrio</taxon>
    </lineage>
</organism>
<feature type="transmembrane region" description="Helical" evidence="5">
    <location>
        <begin position="183"/>
        <end position="204"/>
    </location>
</feature>
<reference evidence="7 8" key="1">
    <citation type="submission" date="2017-08" db="EMBL/GenBank/DDBJ databases">
        <authorList>
            <person name="de Groot N.N."/>
        </authorList>
    </citation>
    <scope>NUCLEOTIDE SEQUENCE [LARGE SCALE GENOMIC DNA]</scope>
    <source>
        <strain evidence="7 8">DSM 9787</strain>
    </source>
</reference>
<dbReference type="GO" id="GO:0140359">
    <property type="term" value="F:ABC-type transporter activity"/>
    <property type="evidence" value="ECO:0007669"/>
    <property type="project" value="InterPro"/>
</dbReference>
<feature type="domain" description="ABC-2 type transporter transmembrane" evidence="6">
    <location>
        <begin position="22"/>
        <end position="370"/>
    </location>
</feature>
<evidence type="ECO:0000256" key="2">
    <source>
        <dbReference type="ARBA" id="ARBA00022692"/>
    </source>
</evidence>
<evidence type="ECO:0000256" key="3">
    <source>
        <dbReference type="ARBA" id="ARBA00022989"/>
    </source>
</evidence>
<evidence type="ECO:0000256" key="4">
    <source>
        <dbReference type="ARBA" id="ARBA00023136"/>
    </source>
</evidence>
<feature type="transmembrane region" description="Helical" evidence="5">
    <location>
        <begin position="20"/>
        <end position="42"/>
    </location>
</feature>
<dbReference type="RefSeq" id="WP_097076575.1">
    <property type="nucleotide sequence ID" value="NZ_OBMR01000007.1"/>
</dbReference>
<dbReference type="AlphaFoldDB" id="A0A285SFF9"/>
<protein>
    <submittedName>
        <fullName evidence="7">ABC-2 type transport system permease protein</fullName>
    </submittedName>
</protein>
<sequence length="381" mass="42596">MFIRIFIYKIKELSRKYWLVGWNFIFPLVLATAFFLGFGNLIKEDPDTFQTLEVGYVNELDESAGFDQVLEELSEENDEGTTVLNLHTYSSKKDAIKAMNNGDIKGFYLESEDGIETIIVSNGYDSTIMNEIVREYDNYTDVITQIAKDHPEKVADAIDAITSENSFISEHNFGNNTSQYIQYFYALLAMTSLFSSWISTNMLEGICANMSEQGKRVECAPTPKFMSITAGLLAGVLLQIVSNIIVVIYIQYILGINLGVPMGTMILLCTIGSALGISTGTLMGSVIRNPRLLVTVPLFFTMTCSFFSGLMWGQIKQIIQYNCPIINKINPAALLTNAMYVRSTYGATAEFHQDITIMCLMIAGCIIVASIFLRRRKYVSL</sequence>
<dbReference type="GO" id="GO:0016020">
    <property type="term" value="C:membrane"/>
    <property type="evidence" value="ECO:0007669"/>
    <property type="project" value="UniProtKB-SubCell"/>
</dbReference>
<evidence type="ECO:0000256" key="1">
    <source>
        <dbReference type="ARBA" id="ARBA00004141"/>
    </source>
</evidence>
<name>A0A285SFF9_9FIRM</name>
<evidence type="ECO:0000313" key="7">
    <source>
        <dbReference type="EMBL" id="SOC06606.1"/>
    </source>
</evidence>
<feature type="transmembrane region" description="Helical" evidence="5">
    <location>
        <begin position="355"/>
        <end position="373"/>
    </location>
</feature>
<evidence type="ECO:0000256" key="5">
    <source>
        <dbReference type="SAM" id="Phobius"/>
    </source>
</evidence>
<feature type="transmembrane region" description="Helical" evidence="5">
    <location>
        <begin position="258"/>
        <end position="280"/>
    </location>
</feature>
<dbReference type="InterPro" id="IPR013525">
    <property type="entry name" value="ABC2_TM"/>
</dbReference>
<dbReference type="Proteomes" id="UP000219563">
    <property type="component" value="Unassembled WGS sequence"/>
</dbReference>
<dbReference type="EMBL" id="OBMR01000007">
    <property type="protein sequence ID" value="SOC06606.1"/>
    <property type="molecule type" value="Genomic_DNA"/>
</dbReference>